<evidence type="ECO:0000313" key="9">
    <source>
        <dbReference type="Proteomes" id="UP000014155"/>
    </source>
</evidence>
<proteinExistence type="inferred from homology"/>
<reference evidence="8 9" key="1">
    <citation type="journal article" date="2013" name="Genome Announc.">
        <title>Draft Genome Sequence of the Cellulolytic, Mesophilic, Anaerobic Bacterium Clostridium termitidis Strain CT1112 (DSM 5398).</title>
        <authorList>
            <person name="Lal S."/>
            <person name="Ramachandran U."/>
            <person name="Zhang X."/>
            <person name="Munir R."/>
            <person name="Sparling R."/>
            <person name="Levin D.B."/>
        </authorList>
    </citation>
    <scope>NUCLEOTIDE SEQUENCE [LARGE SCALE GENOMIC DNA]</scope>
    <source>
        <strain evidence="8 9">CT1112</strain>
    </source>
</reference>
<evidence type="ECO:0000259" key="7">
    <source>
        <dbReference type="PROSITE" id="PS51760"/>
    </source>
</evidence>
<keyword evidence="4 6" id="KW-0326">Glycosidase</keyword>
<evidence type="ECO:0000256" key="4">
    <source>
        <dbReference type="ARBA" id="ARBA00023295"/>
    </source>
</evidence>
<evidence type="ECO:0000256" key="3">
    <source>
        <dbReference type="ARBA" id="ARBA00023277"/>
    </source>
</evidence>
<dbReference type="Proteomes" id="UP000014155">
    <property type="component" value="Unassembled WGS sequence"/>
</dbReference>
<evidence type="ECO:0000256" key="2">
    <source>
        <dbReference type="ARBA" id="ARBA00022801"/>
    </source>
</evidence>
<dbReference type="PANTHER" id="PTHR31490">
    <property type="entry name" value="GLYCOSYL HYDROLASE"/>
    <property type="match status" value="1"/>
</dbReference>
<dbReference type="InterPro" id="IPR001000">
    <property type="entry name" value="GH10_dom"/>
</dbReference>
<dbReference type="Gene3D" id="3.20.20.80">
    <property type="entry name" value="Glycosidases"/>
    <property type="match status" value="1"/>
</dbReference>
<dbReference type="EC" id="3.2.1.8" evidence="6"/>
<comment type="caution">
    <text evidence="8">The sequence shown here is derived from an EMBL/GenBank/DDBJ whole genome shotgun (WGS) entry which is preliminary data.</text>
</comment>
<dbReference type="InterPro" id="IPR044846">
    <property type="entry name" value="GH10"/>
</dbReference>
<dbReference type="PATRIC" id="fig|1195236.3.peg.2751"/>
<dbReference type="SMART" id="SM00633">
    <property type="entry name" value="Glyco_10"/>
    <property type="match status" value="1"/>
</dbReference>
<dbReference type="PRINTS" id="PR00134">
    <property type="entry name" value="GLHYDRLASE10"/>
</dbReference>
<keyword evidence="2 6" id="KW-0378">Hydrolase</keyword>
<dbReference type="EMBL" id="AORV01000035">
    <property type="protein sequence ID" value="EMS71678.1"/>
    <property type="molecule type" value="Genomic_DNA"/>
</dbReference>
<gene>
    <name evidence="8" type="ORF">CTER_2436</name>
</gene>
<feature type="domain" description="GH10" evidence="7">
    <location>
        <begin position="1"/>
        <end position="327"/>
    </location>
</feature>
<evidence type="ECO:0000256" key="1">
    <source>
        <dbReference type="ARBA" id="ARBA00007495"/>
    </source>
</evidence>
<name>S0FT37_RUMCE</name>
<comment type="similarity">
    <text evidence="1 6">Belongs to the glycosyl hydrolase 10 (cellulase F) family.</text>
</comment>
<evidence type="ECO:0000313" key="8">
    <source>
        <dbReference type="EMBL" id="EMS71678.1"/>
    </source>
</evidence>
<evidence type="ECO:0000256" key="5">
    <source>
        <dbReference type="ARBA" id="ARBA00023326"/>
    </source>
</evidence>
<keyword evidence="9" id="KW-1185">Reference proteome</keyword>
<organism evidence="8 9">
    <name type="scientific">Ruminiclostridium cellobioparum subsp. termitidis CT1112</name>
    <dbReference type="NCBI Taxonomy" id="1195236"/>
    <lineage>
        <taxon>Bacteria</taxon>
        <taxon>Bacillati</taxon>
        <taxon>Bacillota</taxon>
        <taxon>Clostridia</taxon>
        <taxon>Eubacteriales</taxon>
        <taxon>Oscillospiraceae</taxon>
        <taxon>Ruminiclostridium</taxon>
    </lineage>
</organism>
<dbReference type="STRING" id="1195236.CTER_2436"/>
<dbReference type="GO" id="GO:0031176">
    <property type="term" value="F:endo-1,4-beta-xylanase activity"/>
    <property type="evidence" value="ECO:0007669"/>
    <property type="project" value="UniProtKB-EC"/>
</dbReference>
<keyword evidence="3 6" id="KW-0119">Carbohydrate metabolism</keyword>
<dbReference type="PROSITE" id="PS51760">
    <property type="entry name" value="GH10_2"/>
    <property type="match status" value="1"/>
</dbReference>
<protein>
    <recommendedName>
        <fullName evidence="6">Beta-xylanase</fullName>
        <ecNumber evidence="6">3.2.1.8</ecNumber>
    </recommendedName>
</protein>
<dbReference type="eggNOG" id="COG3693">
    <property type="taxonomic scope" value="Bacteria"/>
</dbReference>
<sequence>MVGSLCKTYKEYFPIGAAVNSFSINTHKELIVNHFSGITPENQMKPQFVHPAEHLYDFEQGDIIADFAEENNLLLRGHTLIWHNQTPDWFFKDGGGPVSRSLALKRMKEHIYTVMGHYRGRTYAWDVVNEAVADNAEAPVLRQAPWLAAIGEDYVEYAFRYAREADPAAKLYYNDYNECDPVKSRKIYDLVKSLIDHGIPVDGIGMQGHWNIYAPEPDKIRRAVELYASLGVSLQITELDISMFRFDDRTAYEKVPDKLLELQAERYEEIFKLLREYRDLFAGVTLWGIADDDTWLSDFPVKGRRNWPLLFDDEHKPKKAFDSIVVF</sequence>
<dbReference type="Pfam" id="PF00331">
    <property type="entry name" value="Glyco_hydro_10"/>
    <property type="match status" value="1"/>
</dbReference>
<keyword evidence="5 6" id="KW-0624">Polysaccharide degradation</keyword>
<dbReference type="GO" id="GO:0045493">
    <property type="term" value="P:xylan catabolic process"/>
    <property type="evidence" value="ECO:0007669"/>
    <property type="project" value="UniProtKB-KW"/>
</dbReference>
<keyword evidence="8" id="KW-0858">Xylan degradation</keyword>
<dbReference type="AlphaFoldDB" id="S0FT37"/>
<dbReference type="PANTHER" id="PTHR31490:SF90">
    <property type="entry name" value="ENDO-1,4-BETA-XYLANASE A"/>
    <property type="match status" value="1"/>
</dbReference>
<dbReference type="RefSeq" id="WP_004626060.1">
    <property type="nucleotide sequence ID" value="NZ_AORV01000035.1"/>
</dbReference>
<dbReference type="SUPFAM" id="SSF51445">
    <property type="entry name" value="(Trans)glycosidases"/>
    <property type="match status" value="1"/>
</dbReference>
<accession>S0FT37</accession>
<evidence type="ECO:0000256" key="6">
    <source>
        <dbReference type="RuleBase" id="RU361174"/>
    </source>
</evidence>
<comment type="catalytic activity">
    <reaction evidence="6">
        <text>Endohydrolysis of (1-&gt;4)-beta-D-xylosidic linkages in xylans.</text>
        <dbReference type="EC" id="3.2.1.8"/>
    </reaction>
</comment>
<dbReference type="InterPro" id="IPR017853">
    <property type="entry name" value="GH"/>
</dbReference>